<protein>
    <submittedName>
        <fullName evidence="2">GNAT family N-acetyltransferase</fullName>
    </submittedName>
</protein>
<dbReference type="PROSITE" id="PS51186">
    <property type="entry name" value="GNAT"/>
    <property type="match status" value="1"/>
</dbReference>
<sequence>MALDIRVIDKNTCALSYLNALLTLTASVEAGNAAPYLYPPTRAFFEGTLGRDMTKVLAFDGDKLVAYAVLKHLDQWPDYLAHLDYPCEHSAMIYFTLVHPEYRGRGINKRITALRVQEAKKSGVKYLFSTVHPDNTASLKTLQGAGLRAIDKRIMFEEQLLRYIMFRAL</sequence>
<dbReference type="CDD" id="cd04301">
    <property type="entry name" value="NAT_SF"/>
    <property type="match status" value="1"/>
</dbReference>
<dbReference type="Gene3D" id="3.40.630.30">
    <property type="match status" value="1"/>
</dbReference>
<dbReference type="SUPFAM" id="SSF55729">
    <property type="entry name" value="Acyl-CoA N-acyltransferases (Nat)"/>
    <property type="match status" value="1"/>
</dbReference>
<dbReference type="InterPro" id="IPR000182">
    <property type="entry name" value="GNAT_dom"/>
</dbReference>
<accession>A0AAE9Z6L4</accession>
<proteinExistence type="predicted"/>
<dbReference type="GO" id="GO:0016747">
    <property type="term" value="F:acyltransferase activity, transferring groups other than amino-acyl groups"/>
    <property type="evidence" value="ECO:0007669"/>
    <property type="project" value="InterPro"/>
</dbReference>
<dbReference type="Pfam" id="PF00583">
    <property type="entry name" value="Acetyltransf_1"/>
    <property type="match status" value="1"/>
</dbReference>
<reference evidence="2 3" key="1">
    <citation type="journal article" date="2015" name="Genome Announc.">
        <title>Draft Genome Sequences of Marine Isolates of Thalassomonas viridans and Thalassomonas actiniarum.</title>
        <authorList>
            <person name="Olonade I."/>
            <person name="van Zyl L.J."/>
            <person name="Trindade M."/>
        </authorList>
    </citation>
    <scope>NUCLEOTIDE SEQUENCE [LARGE SCALE GENOMIC DNA]</scope>
    <source>
        <strain evidence="2 3">XOM25</strain>
    </source>
</reference>
<dbReference type="EMBL" id="CP059733">
    <property type="protein sequence ID" value="WDE07207.1"/>
    <property type="molecule type" value="Genomic_DNA"/>
</dbReference>
<dbReference type="InterPro" id="IPR016181">
    <property type="entry name" value="Acyl_CoA_acyltransferase"/>
</dbReference>
<reference evidence="2 3" key="2">
    <citation type="journal article" date="2022" name="Mar. Drugs">
        <title>Bioassay-Guided Fractionation Leads to the Detection of Cholic Acid Generated by the Rare Thalassomonas sp.</title>
        <authorList>
            <person name="Pheiffer F."/>
            <person name="Schneider Y.K."/>
            <person name="Hansen E.H."/>
            <person name="Andersen J.H."/>
            <person name="Isaksson J."/>
            <person name="Busche T."/>
            <person name="R C."/>
            <person name="Kalinowski J."/>
            <person name="Zyl L.V."/>
            <person name="Trindade M."/>
        </authorList>
    </citation>
    <scope>NUCLEOTIDE SEQUENCE [LARGE SCALE GENOMIC DNA]</scope>
    <source>
        <strain evidence="2 3">XOM25</strain>
    </source>
</reference>
<dbReference type="AlphaFoldDB" id="A0AAE9Z6L4"/>
<evidence type="ECO:0000259" key="1">
    <source>
        <dbReference type="PROSITE" id="PS51186"/>
    </source>
</evidence>
<organism evidence="2 3">
    <name type="scientific">Thalassomonas viridans</name>
    <dbReference type="NCBI Taxonomy" id="137584"/>
    <lineage>
        <taxon>Bacteria</taxon>
        <taxon>Pseudomonadati</taxon>
        <taxon>Pseudomonadota</taxon>
        <taxon>Gammaproteobacteria</taxon>
        <taxon>Alteromonadales</taxon>
        <taxon>Colwelliaceae</taxon>
        <taxon>Thalassomonas</taxon>
    </lineage>
</organism>
<dbReference type="RefSeq" id="WP_044839559.1">
    <property type="nucleotide sequence ID" value="NZ_CP059733.1"/>
</dbReference>
<dbReference type="KEGG" id="tvd:SG34_010105"/>
<name>A0AAE9Z6L4_9GAMM</name>
<feature type="domain" description="N-acetyltransferase" evidence="1">
    <location>
        <begin position="3"/>
        <end position="169"/>
    </location>
</feature>
<gene>
    <name evidence="2" type="ORF">SG34_010105</name>
</gene>
<dbReference type="Proteomes" id="UP000032352">
    <property type="component" value="Chromosome"/>
</dbReference>
<evidence type="ECO:0000313" key="2">
    <source>
        <dbReference type="EMBL" id="WDE07207.1"/>
    </source>
</evidence>
<evidence type="ECO:0000313" key="3">
    <source>
        <dbReference type="Proteomes" id="UP000032352"/>
    </source>
</evidence>
<keyword evidence="3" id="KW-1185">Reference proteome</keyword>